<feature type="active site" description="O-(5'-phospho-DNA)-serine intermediate" evidence="4">
    <location>
        <position position="12"/>
    </location>
</feature>
<dbReference type="PANTHER" id="PTHR30461:SF2">
    <property type="entry name" value="SERINE RECOMBINASE PINE-RELATED"/>
    <property type="match status" value="1"/>
</dbReference>
<dbReference type="InterPro" id="IPR006119">
    <property type="entry name" value="Resolv_N"/>
</dbReference>
<evidence type="ECO:0000259" key="5">
    <source>
        <dbReference type="PROSITE" id="PS51736"/>
    </source>
</evidence>
<dbReference type="SMART" id="SM00857">
    <property type="entry name" value="Resolvase"/>
    <property type="match status" value="1"/>
</dbReference>
<comment type="caution">
    <text evidence="6">The sequence shown here is derived from an EMBL/GenBank/DDBJ whole genome shotgun (WGS) entry which is preliminary data.</text>
</comment>
<feature type="domain" description="Resolvase/invertase-type recombinase catalytic" evidence="5">
    <location>
        <begin position="4"/>
        <end position="95"/>
    </location>
</feature>
<keyword evidence="2" id="KW-0238">DNA-binding</keyword>
<evidence type="ECO:0000256" key="4">
    <source>
        <dbReference type="PROSITE-ProRule" id="PRU10137"/>
    </source>
</evidence>
<evidence type="ECO:0000313" key="6">
    <source>
        <dbReference type="EMBL" id="MDQ0104361.1"/>
    </source>
</evidence>
<evidence type="ECO:0000256" key="1">
    <source>
        <dbReference type="ARBA" id="ARBA00022908"/>
    </source>
</evidence>
<dbReference type="CDD" id="cd03768">
    <property type="entry name" value="SR_ResInv"/>
    <property type="match status" value="1"/>
</dbReference>
<dbReference type="SUPFAM" id="SSF53041">
    <property type="entry name" value="Resolvase-like"/>
    <property type="match status" value="1"/>
</dbReference>
<proteinExistence type="predicted"/>
<dbReference type="Proteomes" id="UP001244563">
    <property type="component" value="Unassembled WGS sequence"/>
</dbReference>
<reference evidence="6 7" key="1">
    <citation type="submission" date="2023-07" db="EMBL/GenBank/DDBJ databases">
        <title>Sorghum-associated microbial communities from plants grown in Nebraska, USA.</title>
        <authorList>
            <person name="Schachtman D."/>
        </authorList>
    </citation>
    <scope>NUCLEOTIDE SEQUENCE [LARGE SCALE GENOMIC DNA]</scope>
    <source>
        <strain evidence="6 7">CC523</strain>
    </source>
</reference>
<dbReference type="InterPro" id="IPR006118">
    <property type="entry name" value="Recombinase_CS"/>
</dbReference>
<name>A0ABT9TRQ7_PAENI</name>
<dbReference type="InterPro" id="IPR036162">
    <property type="entry name" value="Resolvase-like_N_sf"/>
</dbReference>
<evidence type="ECO:0000256" key="2">
    <source>
        <dbReference type="ARBA" id="ARBA00023125"/>
    </source>
</evidence>
<dbReference type="InterPro" id="IPR050639">
    <property type="entry name" value="SSR_resolvase"/>
</dbReference>
<evidence type="ECO:0000256" key="3">
    <source>
        <dbReference type="ARBA" id="ARBA00023172"/>
    </source>
</evidence>
<gene>
    <name evidence="6" type="ORF">J2T10_004035</name>
</gene>
<organism evidence="6 7">
    <name type="scientific">Paenarthrobacter nicotinovorans</name>
    <name type="common">Arthrobacter nicotinovorans</name>
    <dbReference type="NCBI Taxonomy" id="29320"/>
    <lineage>
        <taxon>Bacteria</taxon>
        <taxon>Bacillati</taxon>
        <taxon>Actinomycetota</taxon>
        <taxon>Actinomycetes</taxon>
        <taxon>Micrococcales</taxon>
        <taxon>Micrococcaceae</taxon>
        <taxon>Paenarthrobacter</taxon>
    </lineage>
</organism>
<keyword evidence="7" id="KW-1185">Reference proteome</keyword>
<dbReference type="Gene3D" id="3.40.50.1390">
    <property type="entry name" value="Resolvase, N-terminal catalytic domain"/>
    <property type="match status" value="1"/>
</dbReference>
<keyword evidence="1" id="KW-0229">DNA integration</keyword>
<dbReference type="EMBL" id="JAUSSW010000016">
    <property type="protein sequence ID" value="MDQ0104361.1"/>
    <property type="molecule type" value="Genomic_DNA"/>
</dbReference>
<dbReference type="RefSeq" id="WP_306879570.1">
    <property type="nucleotide sequence ID" value="NZ_JAUSSW010000016.1"/>
</dbReference>
<keyword evidence="3" id="KW-0233">DNA recombination</keyword>
<dbReference type="Pfam" id="PF00239">
    <property type="entry name" value="Resolvase"/>
    <property type="match status" value="1"/>
</dbReference>
<sequence>MTANLIGYARVSTAEQNPQLQQDALDRAGVIRTFTDYASGSTIDRPEWQRCLDFLQPGNVLVVWKLDRVGRSTADLSRIVTELDQRGIQSQMAPK</sequence>
<evidence type="ECO:0000313" key="7">
    <source>
        <dbReference type="Proteomes" id="UP001244563"/>
    </source>
</evidence>
<dbReference type="PROSITE" id="PS00397">
    <property type="entry name" value="RECOMBINASES_1"/>
    <property type="match status" value="1"/>
</dbReference>
<dbReference type="PANTHER" id="PTHR30461">
    <property type="entry name" value="DNA-INVERTASE FROM LAMBDOID PROPHAGE"/>
    <property type="match status" value="1"/>
</dbReference>
<dbReference type="PROSITE" id="PS51736">
    <property type="entry name" value="RECOMBINASES_3"/>
    <property type="match status" value="1"/>
</dbReference>
<accession>A0ABT9TRQ7</accession>
<protein>
    <submittedName>
        <fullName evidence="6">DNA invertase Pin-like site-specific DNA recombinase</fullName>
    </submittedName>
</protein>